<dbReference type="SUPFAM" id="SSF48452">
    <property type="entry name" value="TPR-like"/>
    <property type="match status" value="1"/>
</dbReference>
<dbReference type="STRING" id="213588.SAMN02745204_01975"/>
<keyword evidence="3" id="KW-1185">Reference proteome</keyword>
<reference evidence="3" key="1">
    <citation type="submission" date="2016-11" db="EMBL/GenBank/DDBJ databases">
        <authorList>
            <person name="Varghese N."/>
            <person name="Submissions S."/>
        </authorList>
    </citation>
    <scope>NUCLEOTIDE SEQUENCE [LARGE SCALE GENOMIC DNA]</scope>
    <source>
        <strain evidence="3">DSM 14834</strain>
    </source>
</reference>
<protein>
    <submittedName>
        <fullName evidence="2">Uncharacterized protein</fullName>
    </submittedName>
</protein>
<gene>
    <name evidence="2" type="ORF">SAMN02745204_01975</name>
</gene>
<organism evidence="2 3">
    <name type="scientific">Thermomonas hydrothermalis</name>
    <dbReference type="NCBI Taxonomy" id="213588"/>
    <lineage>
        <taxon>Bacteria</taxon>
        <taxon>Pseudomonadati</taxon>
        <taxon>Pseudomonadota</taxon>
        <taxon>Gammaproteobacteria</taxon>
        <taxon>Lysobacterales</taxon>
        <taxon>Lysobacteraceae</taxon>
        <taxon>Thermomonas</taxon>
    </lineage>
</organism>
<dbReference type="OrthoDB" id="5935824at2"/>
<dbReference type="AlphaFoldDB" id="A0A1M4ZM33"/>
<name>A0A1M4ZM33_9GAMM</name>
<dbReference type="RefSeq" id="WP_084602434.1">
    <property type="nucleotide sequence ID" value="NZ_FQUK01000038.1"/>
</dbReference>
<evidence type="ECO:0000256" key="1">
    <source>
        <dbReference type="PROSITE-ProRule" id="PRU00339"/>
    </source>
</evidence>
<keyword evidence="1" id="KW-0802">TPR repeat</keyword>
<dbReference type="SMART" id="SM00028">
    <property type="entry name" value="TPR"/>
    <property type="match status" value="2"/>
</dbReference>
<dbReference type="InterPro" id="IPR011990">
    <property type="entry name" value="TPR-like_helical_dom_sf"/>
</dbReference>
<dbReference type="PROSITE" id="PS50005">
    <property type="entry name" value="TPR"/>
    <property type="match status" value="1"/>
</dbReference>
<dbReference type="Proteomes" id="UP000242857">
    <property type="component" value="Unassembled WGS sequence"/>
</dbReference>
<evidence type="ECO:0000313" key="2">
    <source>
        <dbReference type="EMBL" id="SHF18857.1"/>
    </source>
</evidence>
<evidence type="ECO:0000313" key="3">
    <source>
        <dbReference type="Proteomes" id="UP000242857"/>
    </source>
</evidence>
<sequence>MSRPLPGTRLSGWRDRWRRLPARARRAWLGLAGIALILALLVILREPLGRWLWPDPRYEALRQRGEQALQDGQLERARALFEAALALQPDQLAAREGLDRVAQAALARARNRLDAGDVNAAEAALQLARALQAPALALNPLQARLQAMQQSESLRTLLARAAQALAAGHLDDGPEAALPLYAQVLERDPRSQHALEGREDALTELLRPAPAALARGDLAEVAALIRRAERFDPGFAALPALHAQFSRAVERRLEQARTQLARDRLAVAARHCAGLRAALPAPLPEPCTHALEQALLHASRQAIAQGRRQMAEHWLALAAEVGVAEDRLQPLRQALATQRPPTPAALSPAARARLHRLLRDAAQAQARGHWLTPPGRSAWDLLQQARALAPAAAEVRAAAQRLQTQAKTCHAEALRDNDLGRARVCLDLWQQLAPTDPALVSARRRLAARWLEIGDERLRGGDVAGARQALERARQADADVPGIDALAQRLQRLPQALK</sequence>
<dbReference type="InterPro" id="IPR019734">
    <property type="entry name" value="TPR_rpt"/>
</dbReference>
<proteinExistence type="predicted"/>
<feature type="repeat" description="TPR" evidence="1">
    <location>
        <begin position="58"/>
        <end position="91"/>
    </location>
</feature>
<accession>A0A1M4ZM33</accession>
<dbReference type="Gene3D" id="1.25.40.10">
    <property type="entry name" value="Tetratricopeptide repeat domain"/>
    <property type="match status" value="1"/>
</dbReference>
<dbReference type="EMBL" id="FQUK01000038">
    <property type="protein sequence ID" value="SHF18857.1"/>
    <property type="molecule type" value="Genomic_DNA"/>
</dbReference>